<keyword evidence="2" id="KW-1185">Reference proteome</keyword>
<proteinExistence type="predicted"/>
<dbReference type="EMBL" id="BMAC01000130">
    <property type="protein sequence ID" value="GFP86712.1"/>
    <property type="molecule type" value="Genomic_DNA"/>
</dbReference>
<dbReference type="AlphaFoldDB" id="A0A830BKI9"/>
<protein>
    <submittedName>
        <fullName evidence="1">Uncharacterized protein</fullName>
    </submittedName>
</protein>
<evidence type="ECO:0000313" key="2">
    <source>
        <dbReference type="Proteomes" id="UP000653305"/>
    </source>
</evidence>
<dbReference type="Proteomes" id="UP000653305">
    <property type="component" value="Unassembled WGS sequence"/>
</dbReference>
<reference evidence="1" key="1">
    <citation type="submission" date="2020-07" db="EMBL/GenBank/DDBJ databases">
        <title>Ethylene signaling mediates host invasion by parasitic plants.</title>
        <authorList>
            <person name="Yoshida S."/>
        </authorList>
    </citation>
    <scope>NUCLEOTIDE SEQUENCE</scope>
    <source>
        <strain evidence="1">Okayama</strain>
    </source>
</reference>
<sequence length="52" mass="5764">GQKYSHPCPLTSIPRASYPFSLNQGGGANQNRKLTSDLRIIRIELMTSTTSR</sequence>
<gene>
    <name evidence="1" type="ORF">PHJA_000815000</name>
</gene>
<dbReference type="OrthoDB" id="1516097at2759"/>
<accession>A0A830BKI9</accession>
<evidence type="ECO:0000313" key="1">
    <source>
        <dbReference type="EMBL" id="GFP86712.1"/>
    </source>
</evidence>
<name>A0A830BKI9_9LAMI</name>
<feature type="non-terminal residue" evidence="1">
    <location>
        <position position="1"/>
    </location>
</feature>
<comment type="caution">
    <text evidence="1">The sequence shown here is derived from an EMBL/GenBank/DDBJ whole genome shotgun (WGS) entry which is preliminary data.</text>
</comment>
<organism evidence="1 2">
    <name type="scientific">Phtheirospermum japonicum</name>
    <dbReference type="NCBI Taxonomy" id="374723"/>
    <lineage>
        <taxon>Eukaryota</taxon>
        <taxon>Viridiplantae</taxon>
        <taxon>Streptophyta</taxon>
        <taxon>Embryophyta</taxon>
        <taxon>Tracheophyta</taxon>
        <taxon>Spermatophyta</taxon>
        <taxon>Magnoliopsida</taxon>
        <taxon>eudicotyledons</taxon>
        <taxon>Gunneridae</taxon>
        <taxon>Pentapetalae</taxon>
        <taxon>asterids</taxon>
        <taxon>lamiids</taxon>
        <taxon>Lamiales</taxon>
        <taxon>Orobanchaceae</taxon>
        <taxon>Orobanchaceae incertae sedis</taxon>
        <taxon>Phtheirospermum</taxon>
    </lineage>
</organism>